<organism evidence="2 3">
    <name type="scientific">Nonomuraea africana</name>
    <dbReference type="NCBI Taxonomy" id="46171"/>
    <lineage>
        <taxon>Bacteria</taxon>
        <taxon>Bacillati</taxon>
        <taxon>Actinomycetota</taxon>
        <taxon>Actinomycetes</taxon>
        <taxon>Streptosporangiales</taxon>
        <taxon>Streptosporangiaceae</taxon>
        <taxon>Nonomuraea</taxon>
    </lineage>
</organism>
<dbReference type="Gene3D" id="3.40.50.1820">
    <property type="entry name" value="alpha/beta hydrolase"/>
    <property type="match status" value="1"/>
</dbReference>
<accession>A0ABR9KK28</accession>
<evidence type="ECO:0000313" key="3">
    <source>
        <dbReference type="Proteomes" id="UP000661607"/>
    </source>
</evidence>
<name>A0ABR9KK28_9ACTN</name>
<comment type="caution">
    <text evidence="2">The sequence shown here is derived from an EMBL/GenBank/DDBJ whole genome shotgun (WGS) entry which is preliminary data.</text>
</comment>
<dbReference type="RefSeq" id="WP_225958752.1">
    <property type="nucleotide sequence ID" value="NZ_BAAASY010000030.1"/>
</dbReference>
<keyword evidence="3" id="KW-1185">Reference proteome</keyword>
<feature type="region of interest" description="Disordered" evidence="1">
    <location>
        <begin position="50"/>
        <end position="69"/>
    </location>
</feature>
<dbReference type="SUPFAM" id="SSF53474">
    <property type="entry name" value="alpha/beta-Hydrolases"/>
    <property type="match status" value="1"/>
</dbReference>
<gene>
    <name evidence="2" type="ORF">H4W81_004767</name>
</gene>
<sequence>MKETHHDQPDHEVRGRGPLLLLIPGGAGDAASFDGVADDLAADYTVASYDPRGLSRSPLDDPEAPQRVSQHADDAFRLLERVSARTPPSSANCSARH</sequence>
<evidence type="ECO:0000313" key="2">
    <source>
        <dbReference type="EMBL" id="MBE1561988.1"/>
    </source>
</evidence>
<dbReference type="Proteomes" id="UP000661607">
    <property type="component" value="Unassembled WGS sequence"/>
</dbReference>
<evidence type="ECO:0000256" key="1">
    <source>
        <dbReference type="SAM" id="MobiDB-lite"/>
    </source>
</evidence>
<reference evidence="2 3" key="1">
    <citation type="submission" date="2020-10" db="EMBL/GenBank/DDBJ databases">
        <title>Sequencing the genomes of 1000 actinobacteria strains.</title>
        <authorList>
            <person name="Klenk H.-P."/>
        </authorList>
    </citation>
    <scope>NUCLEOTIDE SEQUENCE [LARGE SCALE GENOMIC DNA]</scope>
    <source>
        <strain evidence="2 3">DSM 43748</strain>
    </source>
</reference>
<proteinExistence type="predicted"/>
<protein>
    <submittedName>
        <fullName evidence="2">Pimeloyl-ACP methyl ester carboxylesterase</fullName>
    </submittedName>
</protein>
<dbReference type="EMBL" id="JADBEF010000001">
    <property type="protein sequence ID" value="MBE1561988.1"/>
    <property type="molecule type" value="Genomic_DNA"/>
</dbReference>
<dbReference type="InterPro" id="IPR029058">
    <property type="entry name" value="AB_hydrolase_fold"/>
</dbReference>